<organism evidence="10 11">
    <name type="scientific">Candidatus Portnoybacteria bacterium CG10_big_fil_rev_8_21_14_0_10_36_7</name>
    <dbReference type="NCBI Taxonomy" id="1974812"/>
    <lineage>
        <taxon>Bacteria</taxon>
        <taxon>Candidatus Portnoyibacteriota</taxon>
    </lineage>
</organism>
<evidence type="ECO:0000256" key="1">
    <source>
        <dbReference type="ARBA" id="ARBA00004651"/>
    </source>
</evidence>
<keyword evidence="6 8" id="KW-1133">Transmembrane helix</keyword>
<dbReference type="GO" id="GO:0009103">
    <property type="term" value="P:lipopolysaccharide biosynthetic process"/>
    <property type="evidence" value="ECO:0007669"/>
    <property type="project" value="UniProtKB-ARBA"/>
</dbReference>
<protein>
    <recommendedName>
        <fullName evidence="9">Glycosyltransferase RgtA/B/C/D-like domain-containing protein</fullName>
    </recommendedName>
</protein>
<dbReference type="InterPro" id="IPR038731">
    <property type="entry name" value="RgtA/B/C-like"/>
</dbReference>
<dbReference type="GO" id="GO:0016763">
    <property type="term" value="F:pentosyltransferase activity"/>
    <property type="evidence" value="ECO:0007669"/>
    <property type="project" value="TreeGrafter"/>
</dbReference>
<proteinExistence type="predicted"/>
<evidence type="ECO:0000256" key="7">
    <source>
        <dbReference type="ARBA" id="ARBA00023136"/>
    </source>
</evidence>
<gene>
    <name evidence="10" type="ORF">COU81_02205</name>
</gene>
<dbReference type="AlphaFoldDB" id="A0A2M8KE20"/>
<dbReference type="GO" id="GO:0005886">
    <property type="term" value="C:plasma membrane"/>
    <property type="evidence" value="ECO:0007669"/>
    <property type="project" value="UniProtKB-SubCell"/>
</dbReference>
<feature type="transmembrane region" description="Helical" evidence="8">
    <location>
        <begin position="328"/>
        <end position="346"/>
    </location>
</feature>
<keyword evidence="5 8" id="KW-0812">Transmembrane</keyword>
<evidence type="ECO:0000313" key="11">
    <source>
        <dbReference type="Proteomes" id="UP000231450"/>
    </source>
</evidence>
<comment type="caution">
    <text evidence="10">The sequence shown here is derived from an EMBL/GenBank/DDBJ whole genome shotgun (WGS) entry which is preliminary data.</text>
</comment>
<feature type="transmembrane region" description="Helical" evidence="8">
    <location>
        <begin position="298"/>
        <end position="316"/>
    </location>
</feature>
<evidence type="ECO:0000256" key="6">
    <source>
        <dbReference type="ARBA" id="ARBA00022989"/>
    </source>
</evidence>
<feature type="transmembrane region" description="Helical" evidence="8">
    <location>
        <begin position="114"/>
        <end position="130"/>
    </location>
</feature>
<feature type="transmembrane region" description="Helical" evidence="8">
    <location>
        <begin position="166"/>
        <end position="183"/>
    </location>
</feature>
<feature type="transmembrane region" description="Helical" evidence="8">
    <location>
        <begin position="88"/>
        <end position="107"/>
    </location>
</feature>
<feature type="domain" description="Glycosyltransferase RgtA/B/C/D-like" evidence="9">
    <location>
        <begin position="70"/>
        <end position="213"/>
    </location>
</feature>
<feature type="transmembrane region" description="Helical" evidence="8">
    <location>
        <begin position="389"/>
        <end position="410"/>
    </location>
</feature>
<accession>A0A2M8KE20</accession>
<keyword evidence="2" id="KW-1003">Cell membrane</keyword>
<dbReference type="Pfam" id="PF13231">
    <property type="entry name" value="PMT_2"/>
    <property type="match status" value="1"/>
</dbReference>
<evidence type="ECO:0000256" key="3">
    <source>
        <dbReference type="ARBA" id="ARBA00022676"/>
    </source>
</evidence>
<evidence type="ECO:0000256" key="2">
    <source>
        <dbReference type="ARBA" id="ARBA00022475"/>
    </source>
</evidence>
<evidence type="ECO:0000259" key="9">
    <source>
        <dbReference type="Pfam" id="PF13231"/>
    </source>
</evidence>
<feature type="transmembrane region" description="Helical" evidence="8">
    <location>
        <begin position="358"/>
        <end position="377"/>
    </location>
</feature>
<feature type="transmembrane region" description="Helical" evidence="8">
    <location>
        <begin position="218"/>
        <end position="241"/>
    </location>
</feature>
<comment type="subcellular location">
    <subcellularLocation>
        <location evidence="1">Cell membrane</location>
        <topology evidence="1">Multi-pass membrane protein</topology>
    </subcellularLocation>
</comment>
<dbReference type="EMBL" id="PFDW01000047">
    <property type="protein sequence ID" value="PJE58159.1"/>
    <property type="molecule type" value="Genomic_DNA"/>
</dbReference>
<dbReference type="PANTHER" id="PTHR33908:SF11">
    <property type="entry name" value="MEMBRANE PROTEIN"/>
    <property type="match status" value="1"/>
</dbReference>
<feature type="transmembrane region" description="Helical" evidence="8">
    <location>
        <begin position="136"/>
        <end position="154"/>
    </location>
</feature>
<reference evidence="11" key="1">
    <citation type="submission" date="2017-09" db="EMBL/GenBank/DDBJ databases">
        <title>Depth-based differentiation of microbial function through sediment-hosted aquifers and enrichment of novel symbionts in the deep terrestrial subsurface.</title>
        <authorList>
            <person name="Probst A.J."/>
            <person name="Ladd B."/>
            <person name="Jarett J.K."/>
            <person name="Geller-Mcgrath D.E."/>
            <person name="Sieber C.M.K."/>
            <person name="Emerson J.B."/>
            <person name="Anantharaman K."/>
            <person name="Thomas B.C."/>
            <person name="Malmstrom R."/>
            <person name="Stieglmeier M."/>
            <person name="Klingl A."/>
            <person name="Woyke T."/>
            <person name="Ryan C.M."/>
            <person name="Banfield J.F."/>
        </authorList>
    </citation>
    <scope>NUCLEOTIDE SEQUENCE [LARGE SCALE GENOMIC DNA]</scope>
</reference>
<dbReference type="Proteomes" id="UP000231450">
    <property type="component" value="Unassembled WGS sequence"/>
</dbReference>
<sequence length="526" mass="60559">MFYSFLKKNKFIILMISVLSLAVFFRFWQIRSLPGGLFPDEAANGIDAIDILHGKIVPFFERGNGREGLFFYLEAFSIWLFGVGVRQLHIVSATIGILEVVALYLLSRRMFNKNIAILSSFFLATSYWHIVLSRTGFRVILVPLFTTLSLYFLVRVFQSDNVREEKCSAMMAGIFFGAGFYSYISYRMLPFVLLALLIIYLWSRFMRKEKIKILLSQYIRSSIIFTISTVIVVAPLGYYFYSHPGSLHGRTDQVSVFSQELNNGDLVGTVIDVAQKTALSFFTSGDLNWRHNVSGQPFLPILLSPFFLIGLLYASWRSIGCIFLKRSGLVYVALLLWFFAMLAPELATAEGIPHGLRLAGVLPVVFIFPALIIERFFNWLKENKFISQLTATIIAIIFVFGVFSESYFLYFNFYANSPDAYYAYRSDLTSASYYLNERNDKENTFLSLDAFSVQTVEFLTFDYEQPYQLVLPERSFETVLKPYQQIIFTQSTLFDITKFVEYHPDAKLVKKEYNKFGEPIMAVYQE</sequence>
<dbReference type="InterPro" id="IPR050297">
    <property type="entry name" value="LipidA_mod_glycosyltrf_83"/>
</dbReference>
<evidence type="ECO:0000256" key="4">
    <source>
        <dbReference type="ARBA" id="ARBA00022679"/>
    </source>
</evidence>
<feature type="transmembrane region" description="Helical" evidence="8">
    <location>
        <begin position="189"/>
        <end position="206"/>
    </location>
</feature>
<evidence type="ECO:0000256" key="5">
    <source>
        <dbReference type="ARBA" id="ARBA00022692"/>
    </source>
</evidence>
<keyword evidence="4" id="KW-0808">Transferase</keyword>
<evidence type="ECO:0000256" key="8">
    <source>
        <dbReference type="SAM" id="Phobius"/>
    </source>
</evidence>
<keyword evidence="7 8" id="KW-0472">Membrane</keyword>
<evidence type="ECO:0000313" key="10">
    <source>
        <dbReference type="EMBL" id="PJE58159.1"/>
    </source>
</evidence>
<feature type="transmembrane region" description="Helical" evidence="8">
    <location>
        <begin position="12"/>
        <end position="30"/>
    </location>
</feature>
<name>A0A2M8KE20_9BACT</name>
<dbReference type="PANTHER" id="PTHR33908">
    <property type="entry name" value="MANNOSYLTRANSFERASE YKCB-RELATED"/>
    <property type="match status" value="1"/>
</dbReference>
<keyword evidence="3" id="KW-0328">Glycosyltransferase</keyword>